<name>A0ABM7G544_9SPHN</name>
<dbReference type="InterPro" id="IPR008551">
    <property type="entry name" value="TANGO2"/>
</dbReference>
<dbReference type="PANTHER" id="PTHR17985">
    <property type="entry name" value="SER/THR-RICH PROTEIN T10 IN DGCR REGION"/>
    <property type="match status" value="1"/>
</dbReference>
<dbReference type="Proteomes" id="UP001059971">
    <property type="component" value="Chromosome 1"/>
</dbReference>
<sequence>MCIMAMAWAAHPRWRLILIGNRDEYHARPAAPLARWGDRKGLIAGRDLQSGGTWLGVSEAGRTAIVTNLRGYGGPQPDRASRGALVTDLLAGDGAYVDVAQARLEDFNPFNLILVEADRADFLTNRPQPLRTRLTPGLYGLSNGALDAPWPKTLALKTALLGWLTEDADDPAALFEALRRKNLPDAGIAPATPSDAPDEAAASPIFIRNPLYGTRCSTVIAVDRDGRGQIVERRFDRDGGDTGETRLGFRW</sequence>
<dbReference type="RefSeq" id="WP_261934544.1">
    <property type="nucleotide sequence ID" value="NZ_AP018817.1"/>
</dbReference>
<reference evidence="1" key="1">
    <citation type="submission" date="2018-07" db="EMBL/GenBank/DDBJ databases">
        <title>Complete genome sequence of Sphingomonas bisphenolicum strain AO1, a bisphenol A degradative bacterium isolated from Japanese farm field.</title>
        <authorList>
            <person name="Murakami M."/>
            <person name="Koh M."/>
            <person name="Koba S."/>
            <person name="Matsumura Y."/>
        </authorList>
    </citation>
    <scope>NUCLEOTIDE SEQUENCE</scope>
    <source>
        <strain evidence="1">AO1</strain>
    </source>
</reference>
<organism evidence="1 2">
    <name type="scientific">Sphingomonas bisphenolicum</name>
    <dbReference type="NCBI Taxonomy" id="296544"/>
    <lineage>
        <taxon>Bacteria</taxon>
        <taxon>Pseudomonadati</taxon>
        <taxon>Pseudomonadota</taxon>
        <taxon>Alphaproteobacteria</taxon>
        <taxon>Sphingomonadales</taxon>
        <taxon>Sphingomonadaceae</taxon>
        <taxon>Sphingomonas</taxon>
    </lineage>
</organism>
<accession>A0ABM7G544</accession>
<gene>
    <name evidence="1" type="ORF">SBA_ch1_23190</name>
</gene>
<proteinExistence type="predicted"/>
<evidence type="ECO:0008006" key="3">
    <source>
        <dbReference type="Google" id="ProtNLM"/>
    </source>
</evidence>
<dbReference type="PANTHER" id="PTHR17985:SF8">
    <property type="entry name" value="TRANSPORT AND GOLGI ORGANIZATION PROTEIN 2 HOMOLOG"/>
    <property type="match status" value="1"/>
</dbReference>
<protein>
    <recommendedName>
        <fullName evidence="3">NRDE family protein</fullName>
    </recommendedName>
</protein>
<dbReference type="Pfam" id="PF05742">
    <property type="entry name" value="TANGO2"/>
    <property type="match status" value="1"/>
</dbReference>
<evidence type="ECO:0000313" key="2">
    <source>
        <dbReference type="Proteomes" id="UP001059971"/>
    </source>
</evidence>
<keyword evidence="2" id="KW-1185">Reference proteome</keyword>
<dbReference type="EMBL" id="AP018817">
    <property type="protein sequence ID" value="BBF70119.1"/>
    <property type="molecule type" value="Genomic_DNA"/>
</dbReference>
<evidence type="ECO:0000313" key="1">
    <source>
        <dbReference type="EMBL" id="BBF70119.1"/>
    </source>
</evidence>